<comment type="caution">
    <text evidence="1">The sequence shown here is derived from an EMBL/GenBank/DDBJ whole genome shotgun (WGS) entry which is preliminary data.</text>
</comment>
<gene>
    <name evidence="1" type="ORF">HAX54_050791</name>
</gene>
<reference evidence="1 2" key="1">
    <citation type="journal article" date="2021" name="BMC Genomics">
        <title>Datura genome reveals duplications of psychoactive alkaloid biosynthetic genes and high mutation rate following tissue culture.</title>
        <authorList>
            <person name="Rajewski A."/>
            <person name="Carter-House D."/>
            <person name="Stajich J."/>
            <person name="Litt A."/>
        </authorList>
    </citation>
    <scope>NUCLEOTIDE SEQUENCE [LARGE SCALE GENOMIC DNA]</scope>
    <source>
        <strain evidence="1">AR-01</strain>
    </source>
</reference>
<organism evidence="1 2">
    <name type="scientific">Datura stramonium</name>
    <name type="common">Jimsonweed</name>
    <name type="synonym">Common thornapple</name>
    <dbReference type="NCBI Taxonomy" id="4076"/>
    <lineage>
        <taxon>Eukaryota</taxon>
        <taxon>Viridiplantae</taxon>
        <taxon>Streptophyta</taxon>
        <taxon>Embryophyta</taxon>
        <taxon>Tracheophyta</taxon>
        <taxon>Spermatophyta</taxon>
        <taxon>Magnoliopsida</taxon>
        <taxon>eudicotyledons</taxon>
        <taxon>Gunneridae</taxon>
        <taxon>Pentapetalae</taxon>
        <taxon>asterids</taxon>
        <taxon>lamiids</taxon>
        <taxon>Solanales</taxon>
        <taxon>Solanaceae</taxon>
        <taxon>Solanoideae</taxon>
        <taxon>Datureae</taxon>
        <taxon>Datura</taxon>
    </lineage>
</organism>
<evidence type="ECO:0000313" key="2">
    <source>
        <dbReference type="Proteomes" id="UP000823775"/>
    </source>
</evidence>
<accession>A0ABS8SXG7</accession>
<dbReference type="EMBL" id="JACEIK010000893">
    <property type="protein sequence ID" value="MCD7463528.1"/>
    <property type="molecule type" value="Genomic_DNA"/>
</dbReference>
<sequence>MSLHELSMGRRLYPLHLGIRNQLATHPVKRRYKVRTADLRSIGGGSGGYGGPPAHKFMSAAHRRFVDMDPPFADGSPVSPESLHLLI</sequence>
<keyword evidence="2" id="KW-1185">Reference proteome</keyword>
<name>A0ABS8SXG7_DATST</name>
<evidence type="ECO:0000313" key="1">
    <source>
        <dbReference type="EMBL" id="MCD7463528.1"/>
    </source>
</evidence>
<proteinExistence type="predicted"/>
<protein>
    <submittedName>
        <fullName evidence="1">Uncharacterized protein</fullName>
    </submittedName>
</protein>
<dbReference type="Proteomes" id="UP000823775">
    <property type="component" value="Unassembled WGS sequence"/>
</dbReference>